<dbReference type="InterPro" id="IPR027417">
    <property type="entry name" value="P-loop_NTPase"/>
</dbReference>
<reference evidence="2" key="1">
    <citation type="submission" date="2024-06" db="EMBL/GenBank/DDBJ databases">
        <title>Streptomyces sp. strain HUAS MG91 genome sequences.</title>
        <authorList>
            <person name="Mo P."/>
        </authorList>
    </citation>
    <scope>NUCLEOTIDE SEQUENCE</scope>
    <source>
        <strain evidence="2">HUAS MG91</strain>
    </source>
</reference>
<dbReference type="InterPro" id="IPR045528">
    <property type="entry name" value="DO-GTPase2"/>
</dbReference>
<dbReference type="KEGG" id="stac:ABII15_03335"/>
<name>A0AAU8ILI0_9ACTN</name>
<feature type="domain" description="Double-GTPase 2" evidence="1">
    <location>
        <begin position="98"/>
        <end position="298"/>
    </location>
</feature>
<sequence length="395" mass="44513">MARRLTCPYCYETFAPREIRFRCNSRLSPVGKRCERRRDPVLDERFGRRPSHEVGPDFAADGRRSTAVHPDCESETTYRICPVCHVELPVQFGMVENRLIAMVGARSSGKTIYMTVLLHEVRNQVGERFGASLMGLDDTTMRRFSTEYEDRLYRDRQMFPPTQTATTNANRVEPLVFRFGLRRKKLFKEQPQHTVLSFFDTAGEDFNSRESVELNTRYLTNADGIILLLDPLQMPGARNNAAPGTALPALDGIDPPINVLSRVSSMLLAARGGKAARVDTPIAVVFSKMDAFWHLMESGSPLRSHDAARGRFDVSDSLSVHEEVRQLLKEWDGVSIDQSLENTFSRYRYFGVSALGRSATAESRVADLGIQPYRVADPLLWLLSEFGSVPRTGRG</sequence>
<dbReference type="RefSeq" id="WP_353940738.1">
    <property type="nucleotide sequence ID" value="NZ_CP159534.1"/>
</dbReference>
<dbReference type="SUPFAM" id="SSF52540">
    <property type="entry name" value="P-loop containing nucleoside triphosphate hydrolases"/>
    <property type="match status" value="1"/>
</dbReference>
<protein>
    <recommendedName>
        <fullName evidence="1">Double-GTPase 2 domain-containing protein</fullName>
    </recommendedName>
</protein>
<evidence type="ECO:0000313" key="2">
    <source>
        <dbReference type="EMBL" id="XCJ69053.1"/>
    </source>
</evidence>
<evidence type="ECO:0000259" key="1">
    <source>
        <dbReference type="Pfam" id="PF19993"/>
    </source>
</evidence>
<accession>A0AAU8ILI0</accession>
<gene>
    <name evidence="2" type="ORF">ABII15_03335</name>
</gene>
<organism evidence="2">
    <name type="scientific">Streptomyces tabacisoli</name>
    <dbReference type="NCBI Taxonomy" id="3156398"/>
    <lineage>
        <taxon>Bacteria</taxon>
        <taxon>Bacillati</taxon>
        <taxon>Actinomycetota</taxon>
        <taxon>Actinomycetes</taxon>
        <taxon>Kitasatosporales</taxon>
        <taxon>Streptomycetaceae</taxon>
        <taxon>Streptomyces</taxon>
    </lineage>
</organism>
<dbReference type="Pfam" id="PF19993">
    <property type="entry name" value="DO-GTPase2"/>
    <property type="match status" value="1"/>
</dbReference>
<dbReference type="AlphaFoldDB" id="A0AAU8ILI0"/>
<proteinExistence type="predicted"/>
<dbReference type="EMBL" id="CP159534">
    <property type="protein sequence ID" value="XCJ69053.1"/>
    <property type="molecule type" value="Genomic_DNA"/>
</dbReference>